<comment type="caution">
    <text evidence="2">The sequence shown here is derived from an EMBL/GenBank/DDBJ whole genome shotgun (WGS) entry which is preliminary data.</text>
</comment>
<name>A0A8S3WBV9_PARAO</name>
<feature type="signal peptide" evidence="1">
    <location>
        <begin position="1"/>
        <end position="18"/>
    </location>
</feature>
<accession>A0A8S3WBV9</accession>
<feature type="chain" id="PRO_5035816429" evidence="1">
    <location>
        <begin position="19"/>
        <end position="248"/>
    </location>
</feature>
<protein>
    <submittedName>
        <fullName evidence="2">(apollo) hypothetical protein</fullName>
    </submittedName>
</protein>
<gene>
    <name evidence="2" type="ORF">PAPOLLO_LOCUS4693</name>
</gene>
<proteinExistence type="predicted"/>
<dbReference type="OrthoDB" id="7386281at2759"/>
<organism evidence="2 3">
    <name type="scientific">Parnassius apollo</name>
    <name type="common">Apollo butterfly</name>
    <name type="synonym">Papilio apollo</name>
    <dbReference type="NCBI Taxonomy" id="110799"/>
    <lineage>
        <taxon>Eukaryota</taxon>
        <taxon>Metazoa</taxon>
        <taxon>Ecdysozoa</taxon>
        <taxon>Arthropoda</taxon>
        <taxon>Hexapoda</taxon>
        <taxon>Insecta</taxon>
        <taxon>Pterygota</taxon>
        <taxon>Neoptera</taxon>
        <taxon>Endopterygota</taxon>
        <taxon>Lepidoptera</taxon>
        <taxon>Glossata</taxon>
        <taxon>Ditrysia</taxon>
        <taxon>Papilionoidea</taxon>
        <taxon>Papilionidae</taxon>
        <taxon>Parnassiinae</taxon>
        <taxon>Parnassini</taxon>
        <taxon>Parnassius</taxon>
        <taxon>Parnassius</taxon>
    </lineage>
</organism>
<sequence length="248" mass="28050">MYFLKLFLAVIFIVACNASDSPLTGYHNPKGVAVDNIKQQKVLELLTAHYNWAHKNLLRALSILAKKINYVAEVIKATLKRNPTIKNVLGHRYKRNADITTEETPSIVNETNDNEIVNDCDSTGSKSDLKCNAEISGRRSMGGVMDTSFIKDKLLFYVQESIREIQMKVNSLVRVKAAFSNVVPFRMGYIVANIDTLAVNMKNLRQNMEANKNIWDERQILNVYDRLKISNAIVSNLLAVLRAYIGRV</sequence>
<evidence type="ECO:0000313" key="3">
    <source>
        <dbReference type="Proteomes" id="UP000691718"/>
    </source>
</evidence>
<dbReference type="EMBL" id="CAJQZP010000287">
    <property type="protein sequence ID" value="CAG4952720.1"/>
    <property type="molecule type" value="Genomic_DNA"/>
</dbReference>
<dbReference type="AlphaFoldDB" id="A0A8S3WBV9"/>
<keyword evidence="3" id="KW-1185">Reference proteome</keyword>
<evidence type="ECO:0000313" key="2">
    <source>
        <dbReference type="EMBL" id="CAG4952720.1"/>
    </source>
</evidence>
<evidence type="ECO:0000256" key="1">
    <source>
        <dbReference type="SAM" id="SignalP"/>
    </source>
</evidence>
<reference evidence="2" key="1">
    <citation type="submission" date="2021-04" db="EMBL/GenBank/DDBJ databases">
        <authorList>
            <person name="Tunstrom K."/>
        </authorList>
    </citation>
    <scope>NUCLEOTIDE SEQUENCE</scope>
</reference>
<keyword evidence="1" id="KW-0732">Signal</keyword>
<dbReference type="PROSITE" id="PS51257">
    <property type="entry name" value="PROKAR_LIPOPROTEIN"/>
    <property type="match status" value="1"/>
</dbReference>
<dbReference type="Proteomes" id="UP000691718">
    <property type="component" value="Unassembled WGS sequence"/>
</dbReference>